<keyword evidence="5" id="KW-1185">Reference proteome</keyword>
<dbReference type="InterPro" id="IPR038492">
    <property type="entry name" value="GBBH-like_N_sf"/>
</dbReference>
<accession>A0A7G1Q847</accession>
<dbReference type="InterPro" id="IPR010376">
    <property type="entry name" value="GBBH-like_N"/>
</dbReference>
<evidence type="ECO:0000313" key="4">
    <source>
        <dbReference type="EMBL" id="CAB1274770.1"/>
    </source>
</evidence>
<sequence length="133" mass="15655">MTISQSIPTIIRLHRTSCTLELEFNDRTRYLLPCEFLRVYSPSAEVQGHGNEQRVLLIGKESVTIKNIESVGNYAIRLYFSDGHSTGLYSWKYLYELGEKQEQLWQDYLNRLQQVGYTRRESNTKTITDRQEK</sequence>
<evidence type="ECO:0000256" key="2">
    <source>
        <dbReference type="ARBA" id="ARBA00023004"/>
    </source>
</evidence>
<dbReference type="PANTHER" id="PTHR35303:SF5">
    <property type="entry name" value="OS02G0197800 PROTEIN"/>
    <property type="match status" value="1"/>
</dbReference>
<dbReference type="KEGG" id="ntg:NSCAC_0335"/>
<gene>
    <name evidence="4" type="ORF">NSCAC_0335</name>
</gene>
<dbReference type="EMBL" id="LR778175">
    <property type="protein sequence ID" value="CAB1274770.1"/>
    <property type="molecule type" value="Genomic_DNA"/>
</dbReference>
<protein>
    <recommendedName>
        <fullName evidence="3">Gamma-butyrobetaine hydroxylase-like N-terminal domain-containing protein</fullName>
    </recommendedName>
</protein>
<dbReference type="Pfam" id="PF06155">
    <property type="entry name" value="GBBH-like_N"/>
    <property type="match status" value="1"/>
</dbReference>
<keyword evidence="1" id="KW-0479">Metal-binding</keyword>
<keyword evidence="2" id="KW-0408">Iron</keyword>
<evidence type="ECO:0000259" key="3">
    <source>
        <dbReference type="Pfam" id="PF06155"/>
    </source>
</evidence>
<dbReference type="GO" id="GO:0046872">
    <property type="term" value="F:metal ion binding"/>
    <property type="evidence" value="ECO:0007669"/>
    <property type="project" value="UniProtKB-KW"/>
</dbReference>
<proteinExistence type="predicted"/>
<dbReference type="Gene3D" id="3.30.2020.30">
    <property type="match status" value="1"/>
</dbReference>
<dbReference type="RefSeq" id="WP_197744700.1">
    <property type="nucleotide sequence ID" value="NZ_LR778175.1"/>
</dbReference>
<dbReference type="PANTHER" id="PTHR35303">
    <property type="entry name" value="OS02G0197800 PROTEIN"/>
    <property type="match status" value="1"/>
</dbReference>
<dbReference type="AlphaFoldDB" id="A0A7G1Q847"/>
<evidence type="ECO:0000256" key="1">
    <source>
        <dbReference type="ARBA" id="ARBA00022723"/>
    </source>
</evidence>
<reference evidence="4 5" key="1">
    <citation type="submission" date="2020-03" db="EMBL/GenBank/DDBJ databases">
        <authorList>
            <person name="Picone N."/>
        </authorList>
    </citation>
    <scope>NUCLEOTIDE SEQUENCE [LARGE SCALE GENOMIC DNA]</scope>
    <source>
        <strain evidence="4">NSCAC1</strain>
    </source>
</reference>
<organism evidence="4 5">
    <name type="scientific">Candidatus Nitrosacidococcus tergens</name>
    <dbReference type="NCBI Taxonomy" id="553981"/>
    <lineage>
        <taxon>Bacteria</taxon>
        <taxon>Pseudomonadati</taxon>
        <taxon>Pseudomonadota</taxon>
        <taxon>Gammaproteobacteria</taxon>
        <taxon>Chromatiales</taxon>
        <taxon>Chromatiaceae</taxon>
        <taxon>Candidatus Nitrosacidococcus</taxon>
    </lineage>
</organism>
<evidence type="ECO:0000313" key="5">
    <source>
        <dbReference type="Proteomes" id="UP000516072"/>
    </source>
</evidence>
<dbReference type="Proteomes" id="UP000516072">
    <property type="component" value="Chromosome"/>
</dbReference>
<feature type="domain" description="Gamma-butyrobetaine hydroxylase-like N-terminal" evidence="3">
    <location>
        <begin position="11"/>
        <end position="95"/>
    </location>
</feature>
<name>A0A7G1Q847_9GAMM</name>